<name>A0A0D8JE40_9BACT</name>
<dbReference type="Gene3D" id="2.40.170.20">
    <property type="entry name" value="TonB-dependent receptor, beta-barrel domain"/>
    <property type="match status" value="1"/>
</dbReference>
<dbReference type="STRING" id="1544798.LH29_07230"/>
<proteinExistence type="inferred from homology"/>
<accession>A0A0D8JE40</accession>
<dbReference type="Pfam" id="PF13715">
    <property type="entry name" value="CarbopepD_reg_2"/>
    <property type="match status" value="1"/>
</dbReference>
<dbReference type="RefSeq" id="WP_045027112.1">
    <property type="nucleotide sequence ID" value="NZ_JRHC01000001.1"/>
</dbReference>
<keyword evidence="6 7" id="KW-0998">Cell outer membrane</keyword>
<dbReference type="InterPro" id="IPR023996">
    <property type="entry name" value="TonB-dep_OMP_SusC/RagA"/>
</dbReference>
<dbReference type="SUPFAM" id="SSF56935">
    <property type="entry name" value="Porins"/>
    <property type="match status" value="1"/>
</dbReference>
<dbReference type="AlphaFoldDB" id="A0A0D8JE40"/>
<dbReference type="NCBIfam" id="TIGR04057">
    <property type="entry name" value="SusC_RagA_signa"/>
    <property type="match status" value="1"/>
</dbReference>
<dbReference type="Gene3D" id="2.60.40.1120">
    <property type="entry name" value="Carboxypeptidase-like, regulatory domain"/>
    <property type="match status" value="1"/>
</dbReference>
<dbReference type="PATRIC" id="fig|1544798.3.peg.1452"/>
<dbReference type="GO" id="GO:0009279">
    <property type="term" value="C:cell outer membrane"/>
    <property type="evidence" value="ECO:0007669"/>
    <property type="project" value="UniProtKB-SubCell"/>
</dbReference>
<feature type="domain" description="TonB-dependent receptor plug" evidence="8">
    <location>
        <begin position="222"/>
        <end position="330"/>
    </location>
</feature>
<dbReference type="FunFam" id="2.60.40.1120:FF:000003">
    <property type="entry name" value="Outer membrane protein Omp121"/>
    <property type="match status" value="1"/>
</dbReference>
<keyword evidence="5 7" id="KW-0472">Membrane</keyword>
<dbReference type="FunFam" id="2.170.130.10:FF:000003">
    <property type="entry name" value="SusC/RagA family TonB-linked outer membrane protein"/>
    <property type="match status" value="1"/>
</dbReference>
<evidence type="ECO:0000256" key="6">
    <source>
        <dbReference type="ARBA" id="ARBA00023237"/>
    </source>
</evidence>
<organism evidence="9 10">
    <name type="scientific">Draconibacterium sediminis</name>
    <dbReference type="NCBI Taxonomy" id="1544798"/>
    <lineage>
        <taxon>Bacteria</taxon>
        <taxon>Pseudomonadati</taxon>
        <taxon>Bacteroidota</taxon>
        <taxon>Bacteroidia</taxon>
        <taxon>Marinilabiliales</taxon>
        <taxon>Prolixibacteraceae</taxon>
        <taxon>Draconibacterium</taxon>
    </lineage>
</organism>
<comment type="similarity">
    <text evidence="7">Belongs to the TonB-dependent receptor family.</text>
</comment>
<dbReference type="Proteomes" id="UP000032544">
    <property type="component" value="Unassembled WGS sequence"/>
</dbReference>
<dbReference type="Pfam" id="PF07715">
    <property type="entry name" value="Plug"/>
    <property type="match status" value="1"/>
</dbReference>
<evidence type="ECO:0000259" key="8">
    <source>
        <dbReference type="Pfam" id="PF07715"/>
    </source>
</evidence>
<dbReference type="PROSITE" id="PS52016">
    <property type="entry name" value="TONB_DEPENDENT_REC_3"/>
    <property type="match status" value="1"/>
</dbReference>
<evidence type="ECO:0000256" key="5">
    <source>
        <dbReference type="ARBA" id="ARBA00023136"/>
    </source>
</evidence>
<evidence type="ECO:0000313" key="9">
    <source>
        <dbReference type="EMBL" id="KJF45182.1"/>
    </source>
</evidence>
<comment type="subcellular location">
    <subcellularLocation>
        <location evidence="1 7">Cell outer membrane</location>
        <topology evidence="1 7">Multi-pass membrane protein</topology>
    </subcellularLocation>
</comment>
<dbReference type="Gene3D" id="2.170.130.10">
    <property type="entry name" value="TonB-dependent receptor, plug domain"/>
    <property type="match status" value="1"/>
</dbReference>
<keyword evidence="10" id="KW-1185">Reference proteome</keyword>
<keyword evidence="2 7" id="KW-0813">Transport</keyword>
<gene>
    <name evidence="9" type="ORF">LH29_07230</name>
</gene>
<evidence type="ECO:0000256" key="3">
    <source>
        <dbReference type="ARBA" id="ARBA00022452"/>
    </source>
</evidence>
<evidence type="ECO:0000313" key="10">
    <source>
        <dbReference type="Proteomes" id="UP000032544"/>
    </source>
</evidence>
<protein>
    <recommendedName>
        <fullName evidence="8">TonB-dependent receptor plug domain-containing protein</fullName>
    </recommendedName>
</protein>
<dbReference type="InterPro" id="IPR012910">
    <property type="entry name" value="Plug_dom"/>
</dbReference>
<dbReference type="EMBL" id="JRHC01000001">
    <property type="protein sequence ID" value="KJF45182.1"/>
    <property type="molecule type" value="Genomic_DNA"/>
</dbReference>
<dbReference type="InterPro" id="IPR008969">
    <property type="entry name" value="CarboxyPept-like_regulatory"/>
</dbReference>
<reference evidence="9 10" key="1">
    <citation type="submission" date="2014-09" db="EMBL/GenBank/DDBJ databases">
        <title>Draft Genome Sequence of Draconibacterium sp. JN14CK-3.</title>
        <authorList>
            <person name="Dong C."/>
            <person name="Lai Q."/>
            <person name="Shao Z."/>
        </authorList>
    </citation>
    <scope>NUCLEOTIDE SEQUENCE [LARGE SCALE GENOMIC DNA]</scope>
    <source>
        <strain evidence="9 10">JN14CK-3</strain>
    </source>
</reference>
<dbReference type="NCBIfam" id="TIGR04056">
    <property type="entry name" value="OMP_RagA_SusC"/>
    <property type="match status" value="1"/>
</dbReference>
<dbReference type="InterPro" id="IPR039426">
    <property type="entry name" value="TonB-dep_rcpt-like"/>
</dbReference>
<keyword evidence="4 7" id="KW-0812">Transmembrane</keyword>
<dbReference type="InterPro" id="IPR023997">
    <property type="entry name" value="TonB-dep_OMP_SusC/RagA_CS"/>
</dbReference>
<evidence type="ECO:0000256" key="4">
    <source>
        <dbReference type="ARBA" id="ARBA00022692"/>
    </source>
</evidence>
<keyword evidence="3 7" id="KW-1134">Transmembrane beta strand</keyword>
<dbReference type="InterPro" id="IPR037066">
    <property type="entry name" value="Plug_dom_sf"/>
</dbReference>
<evidence type="ECO:0000256" key="7">
    <source>
        <dbReference type="PROSITE-ProRule" id="PRU01360"/>
    </source>
</evidence>
<dbReference type="InterPro" id="IPR036942">
    <property type="entry name" value="Beta-barrel_TonB_sf"/>
</dbReference>
<evidence type="ECO:0000256" key="1">
    <source>
        <dbReference type="ARBA" id="ARBA00004571"/>
    </source>
</evidence>
<dbReference type="SUPFAM" id="SSF49464">
    <property type="entry name" value="Carboxypeptidase regulatory domain-like"/>
    <property type="match status" value="1"/>
</dbReference>
<sequence>MKKIYCRNRNWFQKVFRIMKITLFLCLFSVIQVLALPSVGQAKFNLKMENTSIEDVLRNLEENSSYHFFYKSEDLAGKQKINIDVERKNVFEVLDEILPDLQLSYEAFDKYIAIKATETSKGSYQSGADQKLVTGKVTNEQREPLPGVTVIIKGTNNGTVTNVDGNFSLSDVTSDDVLIFSFVGMTTLEVLVGEQTSINIELAADAIGIEEVVAVGYGIQKKENLTGAVASVNMEELSNRPTSNMVNSLQGVAPGVFISSPGGQPGADQGNILVRGIGSFQNSSPLIIMDGVSITLQDMASLNPNDIKNISVLKDAASAAIYGSRAANGVILITSKEGKNQKSGIRLDSYYGFQSATVLPELVNAEQYARLANEARINGGQAPYFSEEQISLMMNDDPYDGFDNVDWIDQTFRTAPLTSHTLTFNKGDEKLSTTLSLGYLKQDGIMIKTGTERINFRGRVDYDITNFLRIGMNLNGYRTNNNQFLGSVGGTDGSIMRRLVRTPPSAPVYYQSGGYFSEFDNVPGYNTIQNPLRIADGGTDDELSRRIISSVYASIQLAHGLTLKTQLSYNYLNRDQEIWNKRQIIYDDNGDLVVDTGKNALRNTAFNREEYQNETFLTYEKLFADKHDFKFLAGYSFYKLNTNQYSAYGEDLPNNTIKVLNATSANFSVSGSKWSNALESWFGRVNYIFNEKYLFEGNVRYDGSSRFNEENRWGVFPSVSAGWIVSKENFLSGLSWLDQLKLRGSWGLLGNQNINDSYPYIQTYDVGQNYLFGSVPSLTGGVAVTNIANNAATWESAETFNIGLDATLFKRLNVNFDYFDKITNDVLIQLPIPGTLGNVSAPYVNDATIQNKGWEAVISYRNSFNKLTYNISFNISNVKNEIIDLKGQEFYLDNRIHREGEPFGSWFGLKAIGIFKAEEELQNAAFQHNQTTLGDIHYADLSGPNGEPDGIIDSYDRTIIGNSFPEYVYGFNLGLNFKGFDANAFFQGVKNVDIYSSETAENTGSNNAYYTWTTRWLDRWTPENPDSQLPRLRTVWEQNELVSSFWLEDASYLRLKNIEIGYTLPNALTSKFKISKLRLYAGGQNLFTWTKLKNYDPEKRTNDVRNESYPQTKVVQFGINCEF</sequence>
<evidence type="ECO:0000256" key="2">
    <source>
        <dbReference type="ARBA" id="ARBA00022448"/>
    </source>
</evidence>
<comment type="caution">
    <text evidence="9">The sequence shown here is derived from an EMBL/GenBank/DDBJ whole genome shotgun (WGS) entry which is preliminary data.</text>
</comment>